<gene>
    <name evidence="1" type="ORF">DWU98_03495</name>
</gene>
<dbReference type="AlphaFoldDB" id="A0A370X9D1"/>
<evidence type="ECO:0000313" key="1">
    <source>
        <dbReference type="EMBL" id="RDS85014.1"/>
    </source>
</evidence>
<dbReference type="Proteomes" id="UP000254258">
    <property type="component" value="Unassembled WGS sequence"/>
</dbReference>
<protein>
    <submittedName>
        <fullName evidence="1">Uncharacterized protein</fullName>
    </submittedName>
</protein>
<keyword evidence="2" id="KW-1185">Reference proteome</keyword>
<accession>A0A370X9D1</accession>
<comment type="caution">
    <text evidence="1">The sequence shown here is derived from an EMBL/GenBank/DDBJ whole genome shotgun (WGS) entry which is preliminary data.</text>
</comment>
<evidence type="ECO:0000313" key="2">
    <source>
        <dbReference type="Proteomes" id="UP000254258"/>
    </source>
</evidence>
<reference evidence="1 2" key="1">
    <citation type="submission" date="2018-07" db="EMBL/GenBank/DDBJ databases">
        <title>Dyella monticola sp. nov. and Dyella psychrodurans sp. nov. isolated from monsoon evergreen broad-leaved forest soil of Dinghu Mountain, China.</title>
        <authorList>
            <person name="Gao Z."/>
            <person name="Qiu L."/>
        </authorList>
    </citation>
    <scope>NUCLEOTIDE SEQUENCE [LARGE SCALE GENOMIC DNA]</scope>
    <source>
        <strain evidence="1 2">4G-K06</strain>
    </source>
</reference>
<dbReference type="EMBL" id="QRBE01000001">
    <property type="protein sequence ID" value="RDS85014.1"/>
    <property type="molecule type" value="Genomic_DNA"/>
</dbReference>
<organism evidence="1 2">
    <name type="scientific">Dyella monticola</name>
    <dbReference type="NCBI Taxonomy" id="1927958"/>
    <lineage>
        <taxon>Bacteria</taxon>
        <taxon>Pseudomonadati</taxon>
        <taxon>Pseudomonadota</taxon>
        <taxon>Gammaproteobacteria</taxon>
        <taxon>Lysobacterales</taxon>
        <taxon>Rhodanobacteraceae</taxon>
        <taxon>Dyella</taxon>
    </lineage>
</organism>
<sequence length="58" mass="6332">MATIASPAHVQPDAWKSLIQERNYAHACSSMFCTFAISGSLRLSPVEVIRAEDLRSPA</sequence>
<proteinExistence type="predicted"/>
<name>A0A370X9D1_9GAMM</name>